<dbReference type="GO" id="GO:0034432">
    <property type="term" value="F:bis(5'-adenosyl)-pentaphosphatase activity"/>
    <property type="evidence" value="ECO:0007669"/>
    <property type="project" value="TreeGrafter"/>
</dbReference>
<comment type="caution">
    <text evidence="6">The sequence shown here is derived from an EMBL/GenBank/DDBJ whole genome shotgun (WGS) entry which is preliminary data.</text>
</comment>
<reference evidence="7" key="1">
    <citation type="submission" date="2017-12" db="EMBL/GenBank/DDBJ databases">
        <title>Draft genome sequence of Telmatospirillum siberiense 26-4b1T, an acidotolerant peatland alphaproteobacterium potentially involved in sulfur cycling.</title>
        <authorList>
            <person name="Hausmann B."/>
            <person name="Pjevac P."/>
            <person name="Schreck K."/>
            <person name="Herbold C.W."/>
            <person name="Daims H."/>
            <person name="Wagner M."/>
            <person name="Pester M."/>
            <person name="Loy A."/>
        </authorList>
    </citation>
    <scope>NUCLEOTIDE SEQUENCE [LARGE SCALE GENOMIC DNA]</scope>
    <source>
        <strain evidence="7">26-4b1</strain>
    </source>
</reference>
<evidence type="ECO:0000256" key="3">
    <source>
        <dbReference type="ARBA" id="ARBA00022801"/>
    </source>
</evidence>
<dbReference type="GO" id="GO:0034431">
    <property type="term" value="F:bis(5'-adenosyl)-hexaphosphatase activity"/>
    <property type="evidence" value="ECO:0007669"/>
    <property type="project" value="TreeGrafter"/>
</dbReference>
<dbReference type="PROSITE" id="PS51462">
    <property type="entry name" value="NUDIX"/>
    <property type="match status" value="1"/>
</dbReference>
<dbReference type="RefSeq" id="WP_101249661.1">
    <property type="nucleotide sequence ID" value="NZ_PIUM01000004.1"/>
</dbReference>
<organism evidence="6 7">
    <name type="scientific">Telmatospirillum siberiense</name>
    <dbReference type="NCBI Taxonomy" id="382514"/>
    <lineage>
        <taxon>Bacteria</taxon>
        <taxon>Pseudomonadati</taxon>
        <taxon>Pseudomonadota</taxon>
        <taxon>Alphaproteobacteria</taxon>
        <taxon>Rhodospirillales</taxon>
        <taxon>Rhodospirillaceae</taxon>
        <taxon>Telmatospirillum</taxon>
    </lineage>
</organism>
<dbReference type="InterPro" id="IPR015797">
    <property type="entry name" value="NUDIX_hydrolase-like_dom_sf"/>
</dbReference>
<evidence type="ECO:0000256" key="2">
    <source>
        <dbReference type="ARBA" id="ARBA00022723"/>
    </source>
</evidence>
<proteinExistence type="predicted"/>
<name>A0A2N3PYW3_9PROT</name>
<evidence type="ECO:0000313" key="7">
    <source>
        <dbReference type="Proteomes" id="UP000233293"/>
    </source>
</evidence>
<keyword evidence="3 6" id="KW-0378">Hydrolase</keyword>
<evidence type="ECO:0000259" key="5">
    <source>
        <dbReference type="PROSITE" id="PS51462"/>
    </source>
</evidence>
<dbReference type="GO" id="GO:1901907">
    <property type="term" value="P:diadenosine pentaphosphate catabolic process"/>
    <property type="evidence" value="ECO:0007669"/>
    <property type="project" value="TreeGrafter"/>
</dbReference>
<dbReference type="Pfam" id="PF00293">
    <property type="entry name" value="NUDIX"/>
    <property type="match status" value="1"/>
</dbReference>
<dbReference type="CDD" id="cd04666">
    <property type="entry name" value="NUDIX_DIPP2_like_Nudt4"/>
    <property type="match status" value="1"/>
</dbReference>
<dbReference type="GO" id="GO:0005737">
    <property type="term" value="C:cytoplasm"/>
    <property type="evidence" value="ECO:0007669"/>
    <property type="project" value="TreeGrafter"/>
</dbReference>
<evidence type="ECO:0000313" key="6">
    <source>
        <dbReference type="EMBL" id="PKU25606.1"/>
    </source>
</evidence>
<protein>
    <submittedName>
        <fullName evidence="6">NUDIX hydrolase</fullName>
    </submittedName>
</protein>
<evidence type="ECO:0000256" key="1">
    <source>
        <dbReference type="ARBA" id="ARBA00001946"/>
    </source>
</evidence>
<dbReference type="GO" id="GO:0046872">
    <property type="term" value="F:metal ion binding"/>
    <property type="evidence" value="ECO:0007669"/>
    <property type="project" value="UniProtKB-KW"/>
</dbReference>
<accession>A0A2N3PYW3</accession>
<keyword evidence="7" id="KW-1185">Reference proteome</keyword>
<dbReference type="InterPro" id="IPR000086">
    <property type="entry name" value="NUDIX_hydrolase_dom"/>
</dbReference>
<dbReference type="GO" id="GO:0000298">
    <property type="term" value="F:endopolyphosphatase activity"/>
    <property type="evidence" value="ECO:0007669"/>
    <property type="project" value="TreeGrafter"/>
</dbReference>
<feature type="domain" description="Nudix hydrolase" evidence="5">
    <location>
        <begin position="9"/>
        <end position="142"/>
    </location>
</feature>
<dbReference type="GO" id="GO:1901909">
    <property type="term" value="P:diadenosine hexaphosphate catabolic process"/>
    <property type="evidence" value="ECO:0007669"/>
    <property type="project" value="TreeGrafter"/>
</dbReference>
<comment type="cofactor">
    <cofactor evidence="1">
        <name>Mg(2+)</name>
        <dbReference type="ChEBI" id="CHEBI:18420"/>
    </cofactor>
</comment>
<dbReference type="PANTHER" id="PTHR12629:SF0">
    <property type="entry name" value="DIPHOSPHOINOSITOL-POLYPHOSPHATE DIPHOSPHATASE"/>
    <property type="match status" value="1"/>
</dbReference>
<dbReference type="OrthoDB" id="7066910at2"/>
<dbReference type="AlphaFoldDB" id="A0A2N3PYW3"/>
<keyword evidence="4" id="KW-0460">Magnesium</keyword>
<dbReference type="GO" id="GO:0071543">
    <property type="term" value="P:diphosphoinositol polyphosphate metabolic process"/>
    <property type="evidence" value="ECO:0007669"/>
    <property type="project" value="TreeGrafter"/>
</dbReference>
<dbReference type="InterPro" id="IPR047198">
    <property type="entry name" value="DDP-like_NUDIX"/>
</dbReference>
<evidence type="ECO:0000256" key="4">
    <source>
        <dbReference type="ARBA" id="ARBA00022842"/>
    </source>
</evidence>
<dbReference type="SUPFAM" id="SSF55811">
    <property type="entry name" value="Nudix"/>
    <property type="match status" value="1"/>
</dbReference>
<dbReference type="Gene3D" id="3.90.79.10">
    <property type="entry name" value="Nucleoside Triphosphate Pyrophosphohydrolase"/>
    <property type="match status" value="1"/>
</dbReference>
<gene>
    <name evidence="6" type="ORF">CWS72_05975</name>
</gene>
<keyword evidence="2" id="KW-0479">Metal-binding</keyword>
<dbReference type="Proteomes" id="UP000233293">
    <property type="component" value="Unassembled WGS sequence"/>
</dbReference>
<dbReference type="EMBL" id="PIUM01000004">
    <property type="protein sequence ID" value="PKU25606.1"/>
    <property type="molecule type" value="Genomic_DNA"/>
</dbReference>
<dbReference type="PANTHER" id="PTHR12629">
    <property type="entry name" value="DIPHOSPHOINOSITOL POLYPHOSPHATE PHOSPHOHYDROLASE"/>
    <property type="match status" value="1"/>
</dbReference>
<dbReference type="GO" id="GO:0008486">
    <property type="term" value="F:diphosphoinositol-polyphosphate diphosphatase activity"/>
    <property type="evidence" value="ECO:0007669"/>
    <property type="project" value="TreeGrafter"/>
</dbReference>
<dbReference type="GO" id="GO:1901911">
    <property type="term" value="P:adenosine 5'-(hexahydrogen pentaphosphate) catabolic process"/>
    <property type="evidence" value="ECO:0007669"/>
    <property type="project" value="TreeGrafter"/>
</dbReference>
<sequence>MGDGRTKEKLFQQYAALPYAVRDGELMVALITSRQSGRWIIPKGWPEKGLSGHEVAAREAFEEAGLVGEVDLVPLSSFRYAKRLDGAVRKLCEVEVYALAVHQVLDDWPERHQRQREWLTPGQAAMRVTDAGLIQLLLDLTDYGEEEAEKPVGLSMIRFR</sequence>